<proteinExistence type="inferred from homology"/>
<evidence type="ECO:0000256" key="9">
    <source>
        <dbReference type="ARBA" id="ARBA00048348"/>
    </source>
</evidence>
<dbReference type="InterPro" id="IPR041891">
    <property type="entry name" value="Alpha_CA_prokaryot-like"/>
</dbReference>
<dbReference type="PANTHER" id="PTHR18952:SF265">
    <property type="entry name" value="CARBONIC ANHYDRASE"/>
    <property type="match status" value="1"/>
</dbReference>
<evidence type="ECO:0000259" key="11">
    <source>
        <dbReference type="PROSITE" id="PS51144"/>
    </source>
</evidence>
<accession>A0A5J6MJR4</accession>
<evidence type="ECO:0000256" key="3">
    <source>
        <dbReference type="ARBA" id="ARBA00010718"/>
    </source>
</evidence>
<evidence type="ECO:0000256" key="1">
    <source>
        <dbReference type="ARBA" id="ARBA00001947"/>
    </source>
</evidence>
<comment type="similarity">
    <text evidence="3 10">Belongs to the alpha-carbonic anhydrase family.</text>
</comment>
<evidence type="ECO:0000256" key="8">
    <source>
        <dbReference type="ARBA" id="ARBA00023239"/>
    </source>
</evidence>
<dbReference type="Pfam" id="PF00194">
    <property type="entry name" value="Carb_anhydrase"/>
    <property type="match status" value="1"/>
</dbReference>
<reference evidence="12 13" key="1">
    <citation type="submission" date="2019-08" db="EMBL/GenBank/DDBJ databases">
        <title>Hyperibacter terrae gen. nov., sp. nov. and Hyperibacter viscosus sp. nov., two new members in the family Rhodospirillaceae isolated from the rhizosphere of Hypericum perforatum.</title>
        <authorList>
            <person name="Noviana Z."/>
        </authorList>
    </citation>
    <scope>NUCLEOTIDE SEQUENCE [LARGE SCALE GENOMIC DNA]</scope>
    <source>
        <strain evidence="12 13">R5913</strain>
    </source>
</reference>
<dbReference type="PROSITE" id="PS51318">
    <property type="entry name" value="TAT"/>
    <property type="match status" value="1"/>
</dbReference>
<evidence type="ECO:0000313" key="13">
    <source>
        <dbReference type="Proteomes" id="UP000326202"/>
    </source>
</evidence>
<dbReference type="Proteomes" id="UP000326202">
    <property type="component" value="Chromosome"/>
</dbReference>
<dbReference type="CDD" id="cd03124">
    <property type="entry name" value="alpha_CA_prokaryotic_like"/>
    <property type="match status" value="1"/>
</dbReference>
<comment type="catalytic activity">
    <reaction evidence="9 10">
        <text>hydrogencarbonate + H(+) = CO2 + H2O</text>
        <dbReference type="Rhea" id="RHEA:10748"/>
        <dbReference type="ChEBI" id="CHEBI:15377"/>
        <dbReference type="ChEBI" id="CHEBI:15378"/>
        <dbReference type="ChEBI" id="CHEBI:16526"/>
        <dbReference type="ChEBI" id="CHEBI:17544"/>
        <dbReference type="EC" id="4.2.1.1"/>
    </reaction>
</comment>
<dbReference type="Gene3D" id="3.10.200.10">
    <property type="entry name" value="Alpha carbonic anhydrase"/>
    <property type="match status" value="1"/>
</dbReference>
<dbReference type="PROSITE" id="PS51257">
    <property type="entry name" value="PROKAR_LIPOPROTEIN"/>
    <property type="match status" value="1"/>
</dbReference>
<dbReference type="GO" id="GO:0004089">
    <property type="term" value="F:carbonate dehydratase activity"/>
    <property type="evidence" value="ECO:0007669"/>
    <property type="project" value="UniProtKB-UniRule"/>
</dbReference>
<keyword evidence="8 10" id="KW-0456">Lyase</keyword>
<dbReference type="RefSeq" id="WP_191908342.1">
    <property type="nucleotide sequence ID" value="NZ_CP042906.1"/>
</dbReference>
<evidence type="ECO:0000256" key="6">
    <source>
        <dbReference type="ARBA" id="ARBA00022723"/>
    </source>
</evidence>
<dbReference type="InterPro" id="IPR001148">
    <property type="entry name" value="CA_dom"/>
</dbReference>
<evidence type="ECO:0000256" key="7">
    <source>
        <dbReference type="ARBA" id="ARBA00022833"/>
    </source>
</evidence>
<dbReference type="InterPro" id="IPR023561">
    <property type="entry name" value="Carbonic_anhydrase_a-class"/>
</dbReference>
<dbReference type="GO" id="GO:0008270">
    <property type="term" value="F:zinc ion binding"/>
    <property type="evidence" value="ECO:0007669"/>
    <property type="project" value="UniProtKB-UniRule"/>
</dbReference>
<dbReference type="SUPFAM" id="SSF51069">
    <property type="entry name" value="Carbonic anhydrase"/>
    <property type="match status" value="1"/>
</dbReference>
<comment type="function">
    <text evidence="2 10">Reversible hydration of carbon dioxide.</text>
</comment>
<protein>
    <recommendedName>
        <fullName evidence="5 10">Carbonic anhydrase</fullName>
        <ecNumber evidence="4 10">4.2.1.1</ecNumber>
    </recommendedName>
</protein>
<dbReference type="PROSITE" id="PS51144">
    <property type="entry name" value="ALPHA_CA_2"/>
    <property type="match status" value="1"/>
</dbReference>
<keyword evidence="13" id="KW-1185">Reference proteome</keyword>
<dbReference type="PANTHER" id="PTHR18952">
    <property type="entry name" value="CARBONIC ANHYDRASE"/>
    <property type="match status" value="1"/>
</dbReference>
<organism evidence="12 13">
    <name type="scientific">Hypericibacter terrae</name>
    <dbReference type="NCBI Taxonomy" id="2602015"/>
    <lineage>
        <taxon>Bacteria</taxon>
        <taxon>Pseudomonadati</taxon>
        <taxon>Pseudomonadota</taxon>
        <taxon>Alphaproteobacteria</taxon>
        <taxon>Rhodospirillales</taxon>
        <taxon>Dongiaceae</taxon>
        <taxon>Hypericibacter</taxon>
    </lineage>
</organism>
<evidence type="ECO:0000256" key="2">
    <source>
        <dbReference type="ARBA" id="ARBA00002904"/>
    </source>
</evidence>
<dbReference type="EMBL" id="CP042906">
    <property type="protein sequence ID" value="QEX14956.1"/>
    <property type="molecule type" value="Genomic_DNA"/>
</dbReference>
<keyword evidence="6 10" id="KW-0479">Metal-binding</keyword>
<dbReference type="AlphaFoldDB" id="A0A5J6MJR4"/>
<keyword evidence="7 10" id="KW-0862">Zinc</keyword>
<evidence type="ECO:0000256" key="5">
    <source>
        <dbReference type="ARBA" id="ARBA00014628"/>
    </source>
</evidence>
<dbReference type="InterPro" id="IPR036398">
    <property type="entry name" value="CA_dom_sf"/>
</dbReference>
<dbReference type="KEGG" id="htq:FRZ44_02350"/>
<evidence type="ECO:0000256" key="10">
    <source>
        <dbReference type="RuleBase" id="RU367011"/>
    </source>
</evidence>
<dbReference type="EC" id="4.2.1.1" evidence="4 10"/>
<dbReference type="SMART" id="SM01057">
    <property type="entry name" value="Carb_anhydrase"/>
    <property type="match status" value="1"/>
</dbReference>
<dbReference type="InterPro" id="IPR018338">
    <property type="entry name" value="Carbonic_anhydrase_a-class_CS"/>
</dbReference>
<evidence type="ECO:0000313" key="12">
    <source>
        <dbReference type="EMBL" id="QEX14956.1"/>
    </source>
</evidence>
<feature type="domain" description="Alpha-carbonic anhydrase" evidence="11">
    <location>
        <begin position="47"/>
        <end position="269"/>
    </location>
</feature>
<sequence length="269" mass="29480">MTVRISRRRVIQQLAIGSVACPTCLSLLGGRHAQAESATTPSHGGAAHWSYEGEAGPQNWGELSADFRVCELGFEQTPIDLRNAVSAQLAGVEPDFQSMPLTIINNGHTIQVNCSPGSRTRIDDRPFELLQFHFHHPSEHLLAGRAFELELHFVHRSDTGQLAVLGVFIQLGAENAALEPIWDAMPTEAGPAQEVGTPIRPAALLPTDRGFFRYQGSLTTPPCSEGVLWTMFRQPIEASEAQIRKFAGLFPVNARPVQGVNRRFLLQSL</sequence>
<evidence type="ECO:0000256" key="4">
    <source>
        <dbReference type="ARBA" id="ARBA00012925"/>
    </source>
</evidence>
<gene>
    <name evidence="12" type="ORF">FRZ44_02350</name>
</gene>
<dbReference type="InterPro" id="IPR006311">
    <property type="entry name" value="TAT_signal"/>
</dbReference>
<comment type="cofactor">
    <cofactor evidence="1 10">
        <name>Zn(2+)</name>
        <dbReference type="ChEBI" id="CHEBI:29105"/>
    </cofactor>
</comment>
<dbReference type="PROSITE" id="PS00162">
    <property type="entry name" value="ALPHA_CA_1"/>
    <property type="match status" value="1"/>
</dbReference>
<name>A0A5J6MJR4_9PROT</name>